<proteinExistence type="predicted"/>
<reference evidence="2 3" key="1">
    <citation type="submission" date="2020-04" db="EMBL/GenBank/DDBJ databases">
        <title>CFH 90308 Microbacterium sp.</title>
        <authorList>
            <person name="Nie G."/>
            <person name="Ming H."/>
            <person name="Xia T."/>
        </authorList>
    </citation>
    <scope>NUCLEOTIDE SEQUENCE [LARGE SCALE GENOMIC DNA]</scope>
    <source>
        <strain evidence="2 3">CFH 90308</strain>
    </source>
</reference>
<feature type="coiled-coil region" evidence="1">
    <location>
        <begin position="30"/>
        <end position="57"/>
    </location>
</feature>
<name>A0ABX1K6I8_9MICO</name>
<evidence type="ECO:0000313" key="2">
    <source>
        <dbReference type="EMBL" id="NLP82602.1"/>
    </source>
</evidence>
<protein>
    <submittedName>
        <fullName evidence="2">Uncharacterized protein</fullName>
    </submittedName>
</protein>
<dbReference type="RefSeq" id="WP_168911093.1">
    <property type="nucleotide sequence ID" value="NZ_JABACI010000001.1"/>
</dbReference>
<comment type="caution">
    <text evidence="2">The sequence shown here is derived from an EMBL/GenBank/DDBJ whole genome shotgun (WGS) entry which is preliminary data.</text>
</comment>
<keyword evidence="3" id="KW-1185">Reference proteome</keyword>
<evidence type="ECO:0000256" key="1">
    <source>
        <dbReference type="SAM" id="Coils"/>
    </source>
</evidence>
<gene>
    <name evidence="2" type="ORF">HF576_01950</name>
</gene>
<keyword evidence="1" id="KW-0175">Coiled coil</keyword>
<sequence length="70" mass="7678">MSDGLSASRMSLESERKKAIADVTQLDTDIATADAQRQLLQERRAFLQAKIAQLTEGIDALRTAEQSSQV</sequence>
<evidence type="ECO:0000313" key="3">
    <source>
        <dbReference type="Proteomes" id="UP001429745"/>
    </source>
</evidence>
<accession>A0ABX1K6I8</accession>
<dbReference type="EMBL" id="JABACI010000001">
    <property type="protein sequence ID" value="NLP82602.1"/>
    <property type="molecule type" value="Genomic_DNA"/>
</dbReference>
<dbReference type="Proteomes" id="UP001429745">
    <property type="component" value="Unassembled WGS sequence"/>
</dbReference>
<organism evidence="2 3">
    <name type="scientific">Microbacterium salsuginis</name>
    <dbReference type="NCBI Taxonomy" id="2722803"/>
    <lineage>
        <taxon>Bacteria</taxon>
        <taxon>Bacillati</taxon>
        <taxon>Actinomycetota</taxon>
        <taxon>Actinomycetes</taxon>
        <taxon>Micrococcales</taxon>
        <taxon>Microbacteriaceae</taxon>
        <taxon>Microbacterium</taxon>
    </lineage>
</organism>